<reference evidence="3 4" key="1">
    <citation type="journal article" date="2020" name="Mol. Plant">
        <title>The Chromosome-Based Rubber Tree Genome Provides New Insights into Spurge Genome Evolution and Rubber Biosynthesis.</title>
        <authorList>
            <person name="Liu J."/>
            <person name="Shi C."/>
            <person name="Shi C.C."/>
            <person name="Li W."/>
            <person name="Zhang Q.J."/>
            <person name="Zhang Y."/>
            <person name="Li K."/>
            <person name="Lu H.F."/>
            <person name="Shi C."/>
            <person name="Zhu S.T."/>
            <person name="Xiao Z.Y."/>
            <person name="Nan H."/>
            <person name="Yue Y."/>
            <person name="Zhu X.G."/>
            <person name="Wu Y."/>
            <person name="Hong X.N."/>
            <person name="Fan G.Y."/>
            <person name="Tong Y."/>
            <person name="Zhang D."/>
            <person name="Mao C.L."/>
            <person name="Liu Y.L."/>
            <person name="Hao S.J."/>
            <person name="Liu W.Q."/>
            <person name="Lv M.Q."/>
            <person name="Zhang H.B."/>
            <person name="Liu Y."/>
            <person name="Hu-Tang G.R."/>
            <person name="Wang J.P."/>
            <person name="Wang J.H."/>
            <person name="Sun Y.H."/>
            <person name="Ni S.B."/>
            <person name="Chen W.B."/>
            <person name="Zhang X.C."/>
            <person name="Jiao Y.N."/>
            <person name="Eichler E.E."/>
            <person name="Li G.H."/>
            <person name="Liu X."/>
            <person name="Gao L.Z."/>
        </authorList>
    </citation>
    <scope>NUCLEOTIDE SEQUENCE [LARGE SCALE GENOMIC DNA]</scope>
    <source>
        <strain evidence="4">cv. GT1</strain>
        <tissue evidence="3">Leaf</tissue>
    </source>
</reference>
<dbReference type="SUPFAM" id="SSF49870">
    <property type="entry name" value="Osmotin, thaumatin-like protein"/>
    <property type="match status" value="1"/>
</dbReference>
<name>A0A6A6L9W1_HEVBR</name>
<dbReference type="EMBL" id="JAAGAX010000011">
    <property type="protein sequence ID" value="KAF2297774.1"/>
    <property type="molecule type" value="Genomic_DNA"/>
</dbReference>
<dbReference type="PROSITE" id="PS51367">
    <property type="entry name" value="THAUMATIN_2"/>
    <property type="match status" value="1"/>
</dbReference>
<protein>
    <recommendedName>
        <fullName evidence="5">Thaumatin-like protein</fullName>
    </recommendedName>
</protein>
<dbReference type="Gene3D" id="2.60.110.10">
    <property type="entry name" value="Thaumatin"/>
    <property type="match status" value="2"/>
</dbReference>
<evidence type="ECO:0000313" key="3">
    <source>
        <dbReference type="EMBL" id="KAF2297774.1"/>
    </source>
</evidence>
<dbReference type="Pfam" id="PF00314">
    <property type="entry name" value="Thaumatin"/>
    <property type="match status" value="2"/>
</dbReference>
<dbReference type="InterPro" id="IPR001938">
    <property type="entry name" value="Thaumatin"/>
</dbReference>
<dbReference type="PRINTS" id="PR00347">
    <property type="entry name" value="THAUMATIN"/>
</dbReference>
<feature type="chain" id="PRO_5025600359" description="Thaumatin-like protein" evidence="2">
    <location>
        <begin position="25"/>
        <end position="226"/>
    </location>
</feature>
<dbReference type="PROSITE" id="PS00316">
    <property type="entry name" value="THAUMATIN_1"/>
    <property type="match status" value="1"/>
</dbReference>
<keyword evidence="2" id="KW-0732">Signal</keyword>
<evidence type="ECO:0000256" key="2">
    <source>
        <dbReference type="SAM" id="SignalP"/>
    </source>
</evidence>
<proteinExistence type="inferred from homology"/>
<comment type="caution">
    <text evidence="3">The sequence shown here is derived from an EMBL/GenBank/DDBJ whole genome shotgun (WGS) entry which is preliminary data.</text>
</comment>
<feature type="signal peptide" evidence="2">
    <location>
        <begin position="1"/>
        <end position="24"/>
    </location>
</feature>
<dbReference type="PANTHER" id="PTHR31048">
    <property type="entry name" value="OS03G0233200 PROTEIN"/>
    <property type="match status" value="1"/>
</dbReference>
<dbReference type="InterPro" id="IPR037176">
    <property type="entry name" value="Osmotin/thaumatin-like_sf"/>
</dbReference>
<evidence type="ECO:0000256" key="1">
    <source>
        <dbReference type="ARBA" id="ARBA00010607"/>
    </source>
</evidence>
<organism evidence="3 4">
    <name type="scientific">Hevea brasiliensis</name>
    <name type="common">Para rubber tree</name>
    <name type="synonym">Siphonia brasiliensis</name>
    <dbReference type="NCBI Taxonomy" id="3981"/>
    <lineage>
        <taxon>Eukaryota</taxon>
        <taxon>Viridiplantae</taxon>
        <taxon>Streptophyta</taxon>
        <taxon>Embryophyta</taxon>
        <taxon>Tracheophyta</taxon>
        <taxon>Spermatophyta</taxon>
        <taxon>Magnoliopsida</taxon>
        <taxon>eudicotyledons</taxon>
        <taxon>Gunneridae</taxon>
        <taxon>Pentapetalae</taxon>
        <taxon>rosids</taxon>
        <taxon>fabids</taxon>
        <taxon>Malpighiales</taxon>
        <taxon>Euphorbiaceae</taxon>
        <taxon>Crotonoideae</taxon>
        <taxon>Micrandreae</taxon>
        <taxon>Hevea</taxon>
    </lineage>
</organism>
<comment type="similarity">
    <text evidence="1">Belongs to the thaumatin family.</text>
</comment>
<dbReference type="InterPro" id="IPR017949">
    <property type="entry name" value="Thaumatin_CS"/>
</dbReference>
<sequence>MSNFNIFLISIFLLSALFFTSSDGATFTIRNNCPYTVWAAASPGGGRRLDKGQTWELNVPAGTSMARIWGRTNCNFDGSGKGHCQTGDCGGILACHEFSPTSGAKDKCRPLFCTADINGQCPKELKAPGGCNNPCTVFKTNKYCCTEGYGSCGPTEFSKFSKADAVMLIVTLRMILQAHLHALVGQTTGLCFALRDLLISPWKWSEKMLSSKGIHIHVLMSYYVRL</sequence>
<dbReference type="AlphaFoldDB" id="A0A6A6L9W1"/>
<gene>
    <name evidence="3" type="ORF">GH714_002714</name>
</gene>
<accession>A0A6A6L9W1</accession>
<keyword evidence="4" id="KW-1185">Reference proteome</keyword>
<dbReference type="SMART" id="SM00205">
    <property type="entry name" value="THN"/>
    <property type="match status" value="1"/>
</dbReference>
<evidence type="ECO:0008006" key="5">
    <source>
        <dbReference type="Google" id="ProtNLM"/>
    </source>
</evidence>
<dbReference type="Proteomes" id="UP000467840">
    <property type="component" value="Chromosome 1"/>
</dbReference>
<evidence type="ECO:0000313" key="4">
    <source>
        <dbReference type="Proteomes" id="UP000467840"/>
    </source>
</evidence>